<dbReference type="InterPro" id="IPR001647">
    <property type="entry name" value="HTH_TetR"/>
</dbReference>
<dbReference type="PANTHER" id="PTHR30055">
    <property type="entry name" value="HTH-TYPE TRANSCRIPTIONAL REGULATOR RUTR"/>
    <property type="match status" value="1"/>
</dbReference>
<evidence type="ECO:0000256" key="3">
    <source>
        <dbReference type="ARBA" id="ARBA00023163"/>
    </source>
</evidence>
<dbReference type="InterPro" id="IPR009057">
    <property type="entry name" value="Homeodomain-like_sf"/>
</dbReference>
<reference evidence="6 7" key="1">
    <citation type="submission" date="2020-08" db="EMBL/GenBank/DDBJ databases">
        <title>Genomic Encyclopedia of Archaeal and Bacterial Type Strains, Phase II (KMG-II): from individual species to whole genera.</title>
        <authorList>
            <person name="Goeker M."/>
        </authorList>
    </citation>
    <scope>NUCLEOTIDE SEQUENCE [LARGE SCALE GENOMIC DNA]</scope>
    <source>
        <strain evidence="6 7">DSM 43850</strain>
    </source>
</reference>
<dbReference type="Gene3D" id="1.10.357.10">
    <property type="entry name" value="Tetracycline Repressor, domain 2"/>
    <property type="match status" value="1"/>
</dbReference>
<evidence type="ECO:0000259" key="5">
    <source>
        <dbReference type="PROSITE" id="PS50977"/>
    </source>
</evidence>
<dbReference type="InterPro" id="IPR050109">
    <property type="entry name" value="HTH-type_TetR-like_transc_reg"/>
</dbReference>
<evidence type="ECO:0000313" key="7">
    <source>
        <dbReference type="Proteomes" id="UP000517916"/>
    </source>
</evidence>
<dbReference type="InterPro" id="IPR054129">
    <property type="entry name" value="DesT_TetR_C"/>
</dbReference>
<protein>
    <submittedName>
        <fullName evidence="6">AcrR family transcriptional regulator</fullName>
    </submittedName>
</protein>
<comment type="caution">
    <text evidence="6">The sequence shown here is derived from an EMBL/GenBank/DDBJ whole genome shotgun (WGS) entry which is preliminary data.</text>
</comment>
<keyword evidence="2 4" id="KW-0238">DNA-binding</keyword>
<feature type="domain" description="HTH tetR-type" evidence="5">
    <location>
        <begin position="17"/>
        <end position="77"/>
    </location>
</feature>
<proteinExistence type="predicted"/>
<sequence>MTSTTEPVERRKRMPRAARKAQMLAVAEEVFAQRGYLAASMDEIAEQVGVSKPMLYEYFGSKEGLLVGCIHKARTELREATEQAVVGAANAEQMMRLGLLAFFRFIAERRQSYSLLRQEAAVTVPSAVQEIEGIRRQQTDLMIGMMAAYQPDAAPVELEAAAEVLVGSCERLAEWCERRCDISPEQATDLLMGMVWTGLSARLGD</sequence>
<dbReference type="SUPFAM" id="SSF48498">
    <property type="entry name" value="Tetracyclin repressor-like, C-terminal domain"/>
    <property type="match status" value="1"/>
</dbReference>
<keyword evidence="1" id="KW-0805">Transcription regulation</keyword>
<evidence type="ECO:0000313" key="6">
    <source>
        <dbReference type="EMBL" id="MBA8930326.1"/>
    </source>
</evidence>
<dbReference type="PRINTS" id="PR00455">
    <property type="entry name" value="HTHTETR"/>
</dbReference>
<dbReference type="Proteomes" id="UP000517916">
    <property type="component" value="Unassembled WGS sequence"/>
</dbReference>
<dbReference type="InterPro" id="IPR036271">
    <property type="entry name" value="Tet_transcr_reg_TetR-rel_C_sf"/>
</dbReference>
<dbReference type="EMBL" id="JACJID010000006">
    <property type="protein sequence ID" value="MBA8930326.1"/>
    <property type="molecule type" value="Genomic_DNA"/>
</dbReference>
<evidence type="ECO:0000256" key="4">
    <source>
        <dbReference type="PROSITE-ProRule" id="PRU00335"/>
    </source>
</evidence>
<dbReference type="Pfam" id="PF21943">
    <property type="entry name" value="TetR_C_46"/>
    <property type="match status" value="1"/>
</dbReference>
<keyword evidence="7" id="KW-1185">Reference proteome</keyword>
<keyword evidence="3" id="KW-0804">Transcription</keyword>
<feature type="DNA-binding region" description="H-T-H motif" evidence="4">
    <location>
        <begin position="40"/>
        <end position="59"/>
    </location>
</feature>
<dbReference type="SUPFAM" id="SSF46689">
    <property type="entry name" value="Homeodomain-like"/>
    <property type="match status" value="1"/>
</dbReference>
<organism evidence="6 7">
    <name type="scientific">Kutzneria viridogrisea</name>
    <dbReference type="NCBI Taxonomy" id="47990"/>
    <lineage>
        <taxon>Bacteria</taxon>
        <taxon>Bacillati</taxon>
        <taxon>Actinomycetota</taxon>
        <taxon>Actinomycetes</taxon>
        <taxon>Pseudonocardiales</taxon>
        <taxon>Pseudonocardiaceae</taxon>
        <taxon>Kutzneria</taxon>
    </lineage>
</organism>
<evidence type="ECO:0000256" key="1">
    <source>
        <dbReference type="ARBA" id="ARBA00023015"/>
    </source>
</evidence>
<dbReference type="PANTHER" id="PTHR30055:SF158">
    <property type="entry name" value="POSSIBLE TRANSCRIPTIONAL REGULATORY PROTEIN (PROBABLY TETR-FAMILY)"/>
    <property type="match status" value="1"/>
</dbReference>
<name>A0ABR6BTS4_9PSEU</name>
<gene>
    <name evidence="6" type="ORF">BC739_007559</name>
</gene>
<dbReference type="InterPro" id="IPR023772">
    <property type="entry name" value="DNA-bd_HTH_TetR-type_CS"/>
</dbReference>
<evidence type="ECO:0000256" key="2">
    <source>
        <dbReference type="ARBA" id="ARBA00023125"/>
    </source>
</evidence>
<dbReference type="Pfam" id="PF00440">
    <property type="entry name" value="TetR_N"/>
    <property type="match status" value="1"/>
</dbReference>
<dbReference type="PROSITE" id="PS50977">
    <property type="entry name" value="HTH_TETR_2"/>
    <property type="match status" value="1"/>
</dbReference>
<accession>A0ABR6BTS4</accession>
<dbReference type="PROSITE" id="PS01081">
    <property type="entry name" value="HTH_TETR_1"/>
    <property type="match status" value="1"/>
</dbReference>